<dbReference type="EMBL" id="QDKQ01000034">
    <property type="protein sequence ID" value="PVM90633.1"/>
    <property type="molecule type" value="Genomic_DNA"/>
</dbReference>
<keyword evidence="4 8" id="KW-0812">Transmembrane</keyword>
<feature type="transmembrane region" description="Helical" evidence="9">
    <location>
        <begin position="89"/>
        <end position="108"/>
    </location>
</feature>
<evidence type="ECO:0000256" key="5">
    <source>
        <dbReference type="ARBA" id="ARBA00022989"/>
    </source>
</evidence>
<reference evidence="10 11" key="1">
    <citation type="submission" date="2018-04" db="EMBL/GenBank/DDBJ databases">
        <title>The genome sequence of Caulobacter sp. 744.</title>
        <authorList>
            <person name="Gao J."/>
            <person name="Sun J."/>
        </authorList>
    </citation>
    <scope>NUCLEOTIDE SEQUENCE [LARGE SCALE GENOMIC DNA]</scope>
    <source>
        <strain evidence="10 11">774</strain>
    </source>
</reference>
<dbReference type="OrthoDB" id="9808638at2"/>
<dbReference type="RefSeq" id="WP_109100620.1">
    <property type="nucleotide sequence ID" value="NZ_QDKQ01000034.1"/>
</dbReference>
<evidence type="ECO:0000256" key="2">
    <source>
        <dbReference type="ARBA" id="ARBA00022448"/>
    </source>
</evidence>
<sequence>MSVPASAYAFLAGAIVAEVAGTTFLQKSEQFTRLAPSLATAGLYALAFFLLSIALKHMPLAVAYAIWSGVGIVLTAVIGAVLFRQMLDLPAMIGIGLIVSGVVVAQLFSRTLGH</sequence>
<dbReference type="AlphaFoldDB" id="A0A2T9K4A0"/>
<evidence type="ECO:0000256" key="4">
    <source>
        <dbReference type="ARBA" id="ARBA00022692"/>
    </source>
</evidence>
<evidence type="ECO:0000256" key="9">
    <source>
        <dbReference type="SAM" id="Phobius"/>
    </source>
</evidence>
<dbReference type="GO" id="GO:0005886">
    <property type="term" value="C:plasma membrane"/>
    <property type="evidence" value="ECO:0007669"/>
    <property type="project" value="UniProtKB-SubCell"/>
</dbReference>
<comment type="subcellular location">
    <subcellularLocation>
        <location evidence="1 8">Cell membrane</location>
        <topology evidence="1 8">Multi-pass membrane protein</topology>
    </subcellularLocation>
</comment>
<feature type="transmembrane region" description="Helical" evidence="9">
    <location>
        <begin position="6"/>
        <end position="25"/>
    </location>
</feature>
<dbReference type="InterPro" id="IPR037185">
    <property type="entry name" value="EmrE-like"/>
</dbReference>
<dbReference type="PANTHER" id="PTHR30561:SF1">
    <property type="entry name" value="MULTIDRUG TRANSPORTER EMRE"/>
    <property type="match status" value="1"/>
</dbReference>
<dbReference type="InterPro" id="IPR045324">
    <property type="entry name" value="Small_multidrug_res"/>
</dbReference>
<evidence type="ECO:0000256" key="3">
    <source>
        <dbReference type="ARBA" id="ARBA00022475"/>
    </source>
</evidence>
<comment type="similarity">
    <text evidence="7 8">Belongs to the drug/metabolite transporter (DMT) superfamily. Small multidrug resistance (SMR) (TC 2.A.7.1) family.</text>
</comment>
<dbReference type="InterPro" id="IPR000390">
    <property type="entry name" value="Small_drug/metabolite_transptr"/>
</dbReference>
<evidence type="ECO:0000256" key="7">
    <source>
        <dbReference type="ARBA" id="ARBA00038032"/>
    </source>
</evidence>
<feature type="transmembrane region" description="Helical" evidence="9">
    <location>
        <begin position="37"/>
        <end position="55"/>
    </location>
</feature>
<evidence type="ECO:0000256" key="6">
    <source>
        <dbReference type="ARBA" id="ARBA00023136"/>
    </source>
</evidence>
<dbReference type="Gene3D" id="1.10.3730.20">
    <property type="match status" value="1"/>
</dbReference>
<keyword evidence="5 9" id="KW-1133">Transmembrane helix</keyword>
<dbReference type="Pfam" id="PF00893">
    <property type="entry name" value="Multi_Drug_Res"/>
    <property type="match status" value="1"/>
</dbReference>
<dbReference type="FunFam" id="1.10.3730.20:FF:000001">
    <property type="entry name" value="Quaternary ammonium compound resistance transporter SugE"/>
    <property type="match status" value="1"/>
</dbReference>
<evidence type="ECO:0000256" key="1">
    <source>
        <dbReference type="ARBA" id="ARBA00004651"/>
    </source>
</evidence>
<dbReference type="GO" id="GO:0015199">
    <property type="term" value="F:amino-acid betaine transmembrane transporter activity"/>
    <property type="evidence" value="ECO:0007669"/>
    <property type="project" value="TreeGrafter"/>
</dbReference>
<evidence type="ECO:0000313" key="11">
    <source>
        <dbReference type="Proteomes" id="UP000245073"/>
    </source>
</evidence>
<evidence type="ECO:0000256" key="8">
    <source>
        <dbReference type="RuleBase" id="RU003942"/>
    </source>
</evidence>
<keyword evidence="6 9" id="KW-0472">Membrane</keyword>
<keyword evidence="2" id="KW-0813">Transport</keyword>
<proteinExistence type="inferred from homology"/>
<gene>
    <name evidence="10" type="ORF">DDF67_09380</name>
</gene>
<dbReference type="GO" id="GO:0031460">
    <property type="term" value="P:glycine betaine transport"/>
    <property type="evidence" value="ECO:0007669"/>
    <property type="project" value="TreeGrafter"/>
</dbReference>
<dbReference type="SUPFAM" id="SSF103481">
    <property type="entry name" value="Multidrug resistance efflux transporter EmrE"/>
    <property type="match status" value="1"/>
</dbReference>
<dbReference type="GO" id="GO:1990961">
    <property type="term" value="P:xenobiotic detoxification by transmembrane export across the plasma membrane"/>
    <property type="evidence" value="ECO:0007669"/>
    <property type="project" value="UniProtKB-ARBA"/>
</dbReference>
<feature type="transmembrane region" description="Helical" evidence="9">
    <location>
        <begin position="61"/>
        <end position="82"/>
    </location>
</feature>
<protein>
    <submittedName>
        <fullName evidence="10">QacE family quaternary ammonium compound efflux SMR transporter</fullName>
    </submittedName>
</protein>
<dbReference type="GO" id="GO:0015220">
    <property type="term" value="F:choline transmembrane transporter activity"/>
    <property type="evidence" value="ECO:0007669"/>
    <property type="project" value="TreeGrafter"/>
</dbReference>
<name>A0A2T9K4A0_9CAUL</name>
<comment type="caution">
    <text evidence="10">The sequence shown here is derived from an EMBL/GenBank/DDBJ whole genome shotgun (WGS) entry which is preliminary data.</text>
</comment>
<accession>A0A2T9K4A0</accession>
<dbReference type="GO" id="GO:0015297">
    <property type="term" value="F:antiporter activity"/>
    <property type="evidence" value="ECO:0007669"/>
    <property type="project" value="TreeGrafter"/>
</dbReference>
<keyword evidence="3" id="KW-1003">Cell membrane</keyword>
<keyword evidence="11" id="KW-1185">Reference proteome</keyword>
<evidence type="ECO:0000313" key="10">
    <source>
        <dbReference type="EMBL" id="PVM90633.1"/>
    </source>
</evidence>
<dbReference type="Proteomes" id="UP000245073">
    <property type="component" value="Unassembled WGS sequence"/>
</dbReference>
<organism evidence="10 11">
    <name type="scientific">Caulobacter endophyticus</name>
    <dbReference type="NCBI Taxonomy" id="2172652"/>
    <lineage>
        <taxon>Bacteria</taxon>
        <taxon>Pseudomonadati</taxon>
        <taxon>Pseudomonadota</taxon>
        <taxon>Alphaproteobacteria</taxon>
        <taxon>Caulobacterales</taxon>
        <taxon>Caulobacteraceae</taxon>
        <taxon>Caulobacter</taxon>
    </lineage>
</organism>
<dbReference type="PANTHER" id="PTHR30561">
    <property type="entry name" value="SMR FAMILY PROTON-DEPENDENT DRUG EFFLUX TRANSPORTER SUGE"/>
    <property type="match status" value="1"/>
</dbReference>